<name>A0A165QXQ5_9APHY</name>
<evidence type="ECO:0000313" key="4">
    <source>
        <dbReference type="EMBL" id="KZT71234.1"/>
    </source>
</evidence>
<sequence>MLESAGLLRISPEGDEPQSPLTEPFGREPSEASIIASSPVRTAADSRRKQKKARQAAKEADERADYEERVKKNNDVCQHVLSILNENDVPFGELLEFISDPANQRGIERYRGFFADPARVQRVLDFWVSSGNSSTGRDTVQEWALGLVSRLVDREAQRATQDGFLRTQKRPINEDFTLGFSIGGISTEIIELCPAMLRLLDSFCCTAKQRRMNTDGWQTRRLNYLTICMLIALSARSQKNNYTRIVFGLYAYASGAQRQLIELLAHLGVCSSYSLLTANIKDTETHQNEDNGQTNAGPKTRVVVGILKRLSDACKQAARTNASTRVLGFVYDNINMLFHVAEQRTGHKTTQQNGTCATAFALYDADPQNMQTTDYLHSFINAPSLSLRSILLSSSEALAFNNLMQHTVLSIIVNHGGPAFERFRSAAGPSAARTTVDRKIPLHKTDIFPLPTMNIDESTIVGNAEVVERMFSEVGLDITSADFTPVVRLIAGDHLSINRIRSLTKNRAGHDGFAYSFLWAVTTPGFFHYKMNATHRFMEIHYGRNTSPGNPGSLAFHNNLLDRKPIVLTSLPGFRECRDLIFVSLYARVLHCLELVSGCNNLDDYAETVTIEQLQDDCAKIVQRYADSKQVDLCRTARRNADAREANLKTIGGDMVFENAILFMRDALLMRLLTDVIKCGDSGRLTLLLKPLALFYRGTGRSNYAQELLYLLHNLTNVWPEQLRNIITNNWLVNPTGKANSWVEVDLMQEHLNFWIKTVYKAHGSNQSWEWLAMISPCIDVLRRLASQMNFTLGALQGTKHATPSLDKDIRQLVGSLRSHRVYEFQPGRIIDDGSSQSAVVRDAITHGLQHLGDPLKDFNTAFAKLQSRCKSTPLLGEKYAELGIDQSGSAAAVPPARAPGPGDVPLPQPPSLSPAADGDDAVPDAASECSSSSTDTESDLEDGMEVESGEEETDNEEVDLDSPACLSLDTAEDVALDMDGDCDY</sequence>
<feature type="compositionally biased region" description="Acidic residues" evidence="1">
    <location>
        <begin position="937"/>
        <end position="961"/>
    </location>
</feature>
<evidence type="ECO:0000313" key="5">
    <source>
        <dbReference type="Proteomes" id="UP000076727"/>
    </source>
</evidence>
<protein>
    <recommendedName>
        <fullName evidence="2">DUF6589 domain-containing protein</fullName>
    </recommendedName>
</protein>
<dbReference type="OrthoDB" id="2803256at2759"/>
<dbReference type="EMBL" id="KV429053">
    <property type="protein sequence ID" value="KZT70059.1"/>
    <property type="molecule type" value="Genomic_DNA"/>
</dbReference>
<feature type="region of interest" description="Disordered" evidence="1">
    <location>
        <begin position="1"/>
        <end position="66"/>
    </location>
</feature>
<reference evidence="3 5" key="1">
    <citation type="journal article" date="2016" name="Mol. Biol. Evol.">
        <title>Comparative Genomics of Early-Diverging Mushroom-Forming Fungi Provides Insights into the Origins of Lignocellulose Decay Capabilities.</title>
        <authorList>
            <person name="Nagy L.G."/>
            <person name="Riley R."/>
            <person name="Tritt A."/>
            <person name="Adam C."/>
            <person name="Daum C."/>
            <person name="Floudas D."/>
            <person name="Sun H."/>
            <person name="Yadav J.S."/>
            <person name="Pangilinan J."/>
            <person name="Larsson K.H."/>
            <person name="Matsuura K."/>
            <person name="Barry K."/>
            <person name="Labutti K."/>
            <person name="Kuo R."/>
            <person name="Ohm R.A."/>
            <person name="Bhattacharya S.S."/>
            <person name="Shirouzu T."/>
            <person name="Yoshinaga Y."/>
            <person name="Martin F.M."/>
            <person name="Grigoriev I.V."/>
            <person name="Hibbett D.S."/>
        </authorList>
    </citation>
    <scope>NUCLEOTIDE SEQUENCE [LARGE SCALE GENOMIC DNA]</scope>
    <source>
        <strain evidence="3 5">L-15889</strain>
    </source>
</reference>
<keyword evidence="5" id="KW-1185">Reference proteome</keyword>
<dbReference type="Proteomes" id="UP000076727">
    <property type="component" value="Unassembled WGS sequence"/>
</dbReference>
<evidence type="ECO:0000313" key="3">
    <source>
        <dbReference type="EMBL" id="KZT70059.1"/>
    </source>
</evidence>
<proteinExistence type="predicted"/>
<dbReference type="Pfam" id="PF20231">
    <property type="entry name" value="DUF6589"/>
    <property type="match status" value="1"/>
</dbReference>
<evidence type="ECO:0000259" key="2">
    <source>
        <dbReference type="Pfam" id="PF20231"/>
    </source>
</evidence>
<accession>A0A165QXQ5</accession>
<dbReference type="InterPro" id="IPR046496">
    <property type="entry name" value="DUF6589"/>
</dbReference>
<feature type="domain" description="DUF6589" evidence="2">
    <location>
        <begin position="382"/>
        <end position="801"/>
    </location>
</feature>
<dbReference type="STRING" id="1314783.A0A165QXQ5"/>
<evidence type="ECO:0000256" key="1">
    <source>
        <dbReference type="SAM" id="MobiDB-lite"/>
    </source>
</evidence>
<feature type="region of interest" description="Disordered" evidence="1">
    <location>
        <begin position="891"/>
        <end position="968"/>
    </location>
</feature>
<feature type="compositionally biased region" description="Basic and acidic residues" evidence="1">
    <location>
        <begin position="56"/>
        <end position="66"/>
    </location>
</feature>
<organism evidence="3 5">
    <name type="scientific">Daedalea quercina L-15889</name>
    <dbReference type="NCBI Taxonomy" id="1314783"/>
    <lineage>
        <taxon>Eukaryota</taxon>
        <taxon>Fungi</taxon>
        <taxon>Dikarya</taxon>
        <taxon>Basidiomycota</taxon>
        <taxon>Agaricomycotina</taxon>
        <taxon>Agaricomycetes</taxon>
        <taxon>Polyporales</taxon>
        <taxon>Fomitopsis</taxon>
    </lineage>
</organism>
<gene>
    <name evidence="4" type="ORF">DAEQUDRAFT_707025</name>
    <name evidence="3" type="ORF">DAEQUDRAFT_708892</name>
</gene>
<dbReference type="EMBL" id="KV429046">
    <property type="protein sequence ID" value="KZT71234.1"/>
    <property type="molecule type" value="Genomic_DNA"/>
</dbReference>
<feature type="compositionally biased region" description="Pro residues" evidence="1">
    <location>
        <begin position="897"/>
        <end position="913"/>
    </location>
</feature>
<feature type="compositionally biased region" description="Low complexity" evidence="1">
    <location>
        <begin position="924"/>
        <end position="936"/>
    </location>
</feature>
<dbReference type="AlphaFoldDB" id="A0A165QXQ5"/>